<feature type="chain" id="PRO_5040747053" evidence="1">
    <location>
        <begin position="22"/>
        <end position="106"/>
    </location>
</feature>
<evidence type="ECO:0000313" key="3">
    <source>
        <dbReference type="Proteomes" id="UP001165122"/>
    </source>
</evidence>
<dbReference type="AlphaFoldDB" id="A0A9W7FIP5"/>
<reference evidence="3" key="1">
    <citation type="journal article" date="2023" name="Commun. Biol.">
        <title>Genome analysis of Parmales, the sister group of diatoms, reveals the evolutionary specialization of diatoms from phago-mixotrophs to photoautotrophs.</title>
        <authorList>
            <person name="Ban H."/>
            <person name="Sato S."/>
            <person name="Yoshikawa S."/>
            <person name="Yamada K."/>
            <person name="Nakamura Y."/>
            <person name="Ichinomiya M."/>
            <person name="Sato N."/>
            <person name="Blanc-Mathieu R."/>
            <person name="Endo H."/>
            <person name="Kuwata A."/>
            <person name="Ogata H."/>
        </authorList>
    </citation>
    <scope>NUCLEOTIDE SEQUENCE [LARGE SCALE GENOMIC DNA]</scope>
    <source>
        <strain evidence="3">NIES 3700</strain>
    </source>
</reference>
<keyword evidence="3" id="KW-1185">Reference proteome</keyword>
<evidence type="ECO:0000313" key="2">
    <source>
        <dbReference type="EMBL" id="GMI12795.1"/>
    </source>
</evidence>
<comment type="caution">
    <text evidence="2">The sequence shown here is derived from an EMBL/GenBank/DDBJ whole genome shotgun (WGS) entry which is preliminary data.</text>
</comment>
<sequence length="106" mass="12378">MTSCCATFLCSFALFLSSINRKYLHTFVSTLMACQYISDIFTDNSNDDAARNLILSRNEQKWVPFVGDQVKVWLNERLPIWIAQKPDWFNDYRKSLITDLMVEDKA</sequence>
<protein>
    <submittedName>
        <fullName evidence="2">Uncharacterized protein</fullName>
    </submittedName>
</protein>
<feature type="signal peptide" evidence="1">
    <location>
        <begin position="1"/>
        <end position="21"/>
    </location>
</feature>
<evidence type="ECO:0000256" key="1">
    <source>
        <dbReference type="SAM" id="SignalP"/>
    </source>
</evidence>
<dbReference type="EMBL" id="BRXW01000181">
    <property type="protein sequence ID" value="GMI12795.1"/>
    <property type="molecule type" value="Genomic_DNA"/>
</dbReference>
<accession>A0A9W7FIP5</accession>
<dbReference type="Proteomes" id="UP001165122">
    <property type="component" value="Unassembled WGS sequence"/>
</dbReference>
<keyword evidence="1" id="KW-0732">Signal</keyword>
<name>A0A9W7FIP5_9STRA</name>
<proteinExistence type="predicted"/>
<gene>
    <name evidence="2" type="ORF">TrLO_g520</name>
</gene>
<organism evidence="2 3">
    <name type="scientific">Triparma laevis f. longispina</name>
    <dbReference type="NCBI Taxonomy" id="1714387"/>
    <lineage>
        <taxon>Eukaryota</taxon>
        <taxon>Sar</taxon>
        <taxon>Stramenopiles</taxon>
        <taxon>Ochrophyta</taxon>
        <taxon>Bolidophyceae</taxon>
        <taxon>Parmales</taxon>
        <taxon>Triparmaceae</taxon>
        <taxon>Triparma</taxon>
    </lineage>
</organism>